<dbReference type="PANTHER" id="PTHR42830:SF2">
    <property type="entry name" value="OSMC_OHR FAMILY PROTEIN"/>
    <property type="match status" value="1"/>
</dbReference>
<dbReference type="eggNOG" id="COG1764">
    <property type="taxonomic scope" value="Bacteria"/>
</dbReference>
<protein>
    <submittedName>
        <fullName evidence="1">OsmC/Ohr family protein</fullName>
    </submittedName>
</protein>
<proteinExistence type="predicted"/>
<organism evidence="1 2">
    <name type="scientific">Asaia bogorensis</name>
    <dbReference type="NCBI Taxonomy" id="91915"/>
    <lineage>
        <taxon>Bacteria</taxon>
        <taxon>Pseudomonadati</taxon>
        <taxon>Pseudomonadota</taxon>
        <taxon>Alphaproteobacteria</taxon>
        <taxon>Acetobacterales</taxon>
        <taxon>Acetobacteraceae</taxon>
        <taxon>Asaia</taxon>
    </lineage>
</organism>
<dbReference type="AlphaFoldDB" id="A0A060QER2"/>
<evidence type="ECO:0000313" key="2">
    <source>
        <dbReference type="Proteomes" id="UP000027583"/>
    </source>
</evidence>
<reference evidence="1 2" key="2">
    <citation type="journal article" date="2014" name="PLoS ONE">
        <title>Evolution of mitochondria reconstructed from the energy metabolism of living bacteria.</title>
        <authorList>
            <person name="Degli Esposti M."/>
            <person name="Chouaia B."/>
            <person name="Comandatore F."/>
            <person name="Crotti E."/>
            <person name="Sassera D."/>
            <person name="Lievens P.M."/>
            <person name="Daffonchio D."/>
            <person name="Bandi C."/>
        </authorList>
    </citation>
    <scope>NUCLEOTIDE SEQUENCE [LARGE SCALE GENOMIC DNA]</scope>
    <source>
        <strain evidence="1 2">SF2.1</strain>
    </source>
</reference>
<dbReference type="InterPro" id="IPR015946">
    <property type="entry name" value="KH_dom-like_a/b"/>
</dbReference>
<gene>
    <name evidence="1" type="ORF">ASAP_1380</name>
</gene>
<dbReference type="Gene3D" id="3.30.300.20">
    <property type="match status" value="1"/>
</dbReference>
<dbReference type="PANTHER" id="PTHR42830">
    <property type="entry name" value="OSMOTICALLY INDUCIBLE FAMILY PROTEIN"/>
    <property type="match status" value="1"/>
</dbReference>
<sequence length="157" mass="16876">MGSKRHVYSVQTEWTGNHGLGTRSWHVYSRNHDIAAEGKPVIHGSADPSFHGDPTGWNPGELLLASLSACHKLWYLGLAAGAGLVVTAYRDAAEAVMMENAQGDGEFESAVLRPVITLASGSSVEQAQSLHDQAHAHCFIARSVNFPVICEPVFQIV</sequence>
<dbReference type="Pfam" id="PF02566">
    <property type="entry name" value="OsmC"/>
    <property type="match status" value="1"/>
</dbReference>
<dbReference type="GeneID" id="78226292"/>
<accession>A0A060QER2</accession>
<comment type="caution">
    <text evidence="1">The sequence shown here is derived from an EMBL/GenBank/DDBJ whole genome shotgun (WGS) entry which is preliminary data.</text>
</comment>
<reference evidence="1 2" key="1">
    <citation type="journal article" date="2014" name="Genome Biol. Evol.">
        <title>Acetic acid bacteria genomes reveal functional traits for adaptation to life in insect guts.</title>
        <authorList>
            <person name="Chouaia B."/>
            <person name="Gaiarsa S."/>
            <person name="Crotti E."/>
            <person name="Comandatore F."/>
            <person name="Degli Esposti M."/>
            <person name="Ricci I."/>
            <person name="Alma A."/>
            <person name="Favia G."/>
            <person name="Bandi C."/>
            <person name="Daffonchio D."/>
        </authorList>
    </citation>
    <scope>NUCLEOTIDE SEQUENCE [LARGE SCALE GENOMIC DNA]</scope>
    <source>
        <strain evidence="1 2">SF2.1</strain>
    </source>
</reference>
<dbReference type="RefSeq" id="WP_023977383.1">
    <property type="nucleotide sequence ID" value="NZ_CBLX010000009.1"/>
</dbReference>
<dbReference type="SUPFAM" id="SSF82784">
    <property type="entry name" value="OsmC-like"/>
    <property type="match status" value="1"/>
</dbReference>
<dbReference type="Proteomes" id="UP000027583">
    <property type="component" value="Unassembled WGS sequence"/>
</dbReference>
<dbReference type="InterPro" id="IPR052707">
    <property type="entry name" value="OsmC_Ohr_Peroxiredoxin"/>
</dbReference>
<dbReference type="EMBL" id="CBLX010000009">
    <property type="protein sequence ID" value="CDG39425.1"/>
    <property type="molecule type" value="Genomic_DNA"/>
</dbReference>
<dbReference type="InterPro" id="IPR003718">
    <property type="entry name" value="OsmC/Ohr_fam"/>
</dbReference>
<name>A0A060QER2_9PROT</name>
<dbReference type="InterPro" id="IPR036102">
    <property type="entry name" value="OsmC/Ohrsf"/>
</dbReference>
<evidence type="ECO:0000313" key="1">
    <source>
        <dbReference type="EMBL" id="CDG39425.1"/>
    </source>
</evidence>